<dbReference type="Proteomes" id="UP000789405">
    <property type="component" value="Unassembled WGS sequence"/>
</dbReference>
<name>A0A9N9J392_9GLOM</name>
<keyword evidence="2" id="KW-1185">Reference proteome</keyword>
<dbReference type="EMBL" id="CAJVPY010017107">
    <property type="protein sequence ID" value="CAG8760352.1"/>
    <property type="molecule type" value="Genomic_DNA"/>
</dbReference>
<comment type="caution">
    <text evidence="1">The sequence shown here is derived from an EMBL/GenBank/DDBJ whole genome shotgun (WGS) entry which is preliminary data.</text>
</comment>
<evidence type="ECO:0000313" key="2">
    <source>
        <dbReference type="Proteomes" id="UP000789405"/>
    </source>
</evidence>
<organism evidence="1 2">
    <name type="scientific">Dentiscutata erythropus</name>
    <dbReference type="NCBI Taxonomy" id="1348616"/>
    <lineage>
        <taxon>Eukaryota</taxon>
        <taxon>Fungi</taxon>
        <taxon>Fungi incertae sedis</taxon>
        <taxon>Mucoromycota</taxon>
        <taxon>Glomeromycotina</taxon>
        <taxon>Glomeromycetes</taxon>
        <taxon>Diversisporales</taxon>
        <taxon>Gigasporaceae</taxon>
        <taxon>Dentiscutata</taxon>
    </lineage>
</organism>
<feature type="non-terminal residue" evidence="1">
    <location>
        <position position="1"/>
    </location>
</feature>
<reference evidence="1" key="1">
    <citation type="submission" date="2021-06" db="EMBL/GenBank/DDBJ databases">
        <authorList>
            <person name="Kallberg Y."/>
            <person name="Tangrot J."/>
            <person name="Rosling A."/>
        </authorList>
    </citation>
    <scope>NUCLEOTIDE SEQUENCE</scope>
    <source>
        <strain evidence="1">MA453B</strain>
    </source>
</reference>
<proteinExistence type="predicted"/>
<dbReference type="AlphaFoldDB" id="A0A9N9J392"/>
<evidence type="ECO:0000313" key="1">
    <source>
        <dbReference type="EMBL" id="CAG8760352.1"/>
    </source>
</evidence>
<feature type="non-terminal residue" evidence="1">
    <location>
        <position position="111"/>
    </location>
</feature>
<gene>
    <name evidence="1" type="ORF">DERYTH_LOCUS17765</name>
</gene>
<sequence>MDPVQDIEDPIEVKNTLVKKIIKKRIPSENTFNLIDNSPIELWENDSISENLLLDFTDENGGNTIPFPTDLNNLPWWLELLERPSEHYYREFNNFSNTYLSNSIWKTTNPV</sequence>
<protein>
    <submittedName>
        <fullName evidence="1">15843_t:CDS:1</fullName>
    </submittedName>
</protein>
<accession>A0A9N9J392</accession>